<protein>
    <submittedName>
        <fullName evidence="3">LDH2/MDH2 oxidoreductase</fullName>
    </submittedName>
</protein>
<evidence type="ECO:0000313" key="4">
    <source>
        <dbReference type="Proteomes" id="UP001363151"/>
    </source>
</evidence>
<accession>A0ABR1FG82</accession>
<dbReference type="InterPro" id="IPR043144">
    <property type="entry name" value="Mal/L-sulf/L-lact_DH-like_ah"/>
</dbReference>
<comment type="similarity">
    <text evidence="1">Belongs to the LDH2/MDH2 oxidoreductase family.</text>
</comment>
<sequence length="371" mass="39107">MAALNDDASWFVVEAATHDAIIVAAFKQRGFDDDEARAAARCCRQATFLGNRTHNALKALDVDEHLGSVVGGCAPATRWTVLESRFKACERWDARRCSGFLVAEAAMDRACELAEAYGTGCVAVDNAFHYLFGAHYVLRASAKGYIAYTTCTGAIPEVVPTGGTRKSMGTNPQTYALPTTNALGFDVCIDWATSVISNGTVKALAREGKRCPEGAIFDKDGRPTTDPNEFHAHACVGGHKGYSLCLLTELLAAFGGGSLPSVRSKVGGGDGGDKRTCNFLFQAWHPDALAPASLSANVATVDENVKAVVADILGPGNEGARLPGQGKREAALRSARANGLLFSRAEVDALARIAERSGVAFDPGACARYAE</sequence>
<dbReference type="InterPro" id="IPR036111">
    <property type="entry name" value="Mal/L-sulfo/L-lacto_DH-like_sf"/>
</dbReference>
<dbReference type="InterPro" id="IPR043143">
    <property type="entry name" value="Mal/L-sulf/L-lact_DH-like_NADP"/>
</dbReference>
<dbReference type="Gene3D" id="1.10.1530.10">
    <property type="match status" value="1"/>
</dbReference>
<evidence type="ECO:0000256" key="2">
    <source>
        <dbReference type="ARBA" id="ARBA00023002"/>
    </source>
</evidence>
<dbReference type="SUPFAM" id="SSF89733">
    <property type="entry name" value="L-sulfolactate dehydrogenase-like"/>
    <property type="match status" value="1"/>
</dbReference>
<dbReference type="EMBL" id="JBBJCI010000440">
    <property type="protein sequence ID" value="KAK7230253.1"/>
    <property type="molecule type" value="Genomic_DNA"/>
</dbReference>
<keyword evidence="2" id="KW-0560">Oxidoreductase</keyword>
<dbReference type="Pfam" id="PF02615">
    <property type="entry name" value="Ldh_2"/>
    <property type="match status" value="1"/>
</dbReference>
<gene>
    <name evidence="3" type="ORF">SO694_00187015</name>
</gene>
<comment type="caution">
    <text evidence="3">The sequence shown here is derived from an EMBL/GenBank/DDBJ whole genome shotgun (WGS) entry which is preliminary data.</text>
</comment>
<evidence type="ECO:0000256" key="1">
    <source>
        <dbReference type="ARBA" id="ARBA00006056"/>
    </source>
</evidence>
<dbReference type="PANTHER" id="PTHR11091">
    <property type="entry name" value="OXIDOREDUCTASE-RELATED"/>
    <property type="match status" value="1"/>
</dbReference>
<dbReference type="Gene3D" id="3.30.1370.60">
    <property type="entry name" value="Hypothetical oxidoreductase yiak, domain 2"/>
    <property type="match status" value="1"/>
</dbReference>
<name>A0ABR1FG82_AURAN</name>
<keyword evidence="4" id="KW-1185">Reference proteome</keyword>
<reference evidence="3 4" key="1">
    <citation type="submission" date="2024-03" db="EMBL/GenBank/DDBJ databases">
        <title>Aureococcus anophagefferens CCMP1851 and Kratosvirus quantuckense: Draft genome of a second virus-susceptible host strain in the model system.</title>
        <authorList>
            <person name="Chase E."/>
            <person name="Truchon A.R."/>
            <person name="Schepens W."/>
            <person name="Wilhelm S.W."/>
        </authorList>
    </citation>
    <scope>NUCLEOTIDE SEQUENCE [LARGE SCALE GENOMIC DNA]</scope>
    <source>
        <strain evidence="3 4">CCMP1851</strain>
    </source>
</reference>
<dbReference type="PANTHER" id="PTHR11091:SF0">
    <property type="entry name" value="MALATE DEHYDROGENASE"/>
    <property type="match status" value="1"/>
</dbReference>
<evidence type="ECO:0000313" key="3">
    <source>
        <dbReference type="EMBL" id="KAK7230253.1"/>
    </source>
</evidence>
<dbReference type="InterPro" id="IPR003767">
    <property type="entry name" value="Malate/L-lactate_DH-like"/>
</dbReference>
<proteinExistence type="inferred from homology"/>
<dbReference type="Proteomes" id="UP001363151">
    <property type="component" value="Unassembled WGS sequence"/>
</dbReference>
<organism evidence="3 4">
    <name type="scientific">Aureococcus anophagefferens</name>
    <name type="common">Harmful bloom alga</name>
    <dbReference type="NCBI Taxonomy" id="44056"/>
    <lineage>
        <taxon>Eukaryota</taxon>
        <taxon>Sar</taxon>
        <taxon>Stramenopiles</taxon>
        <taxon>Ochrophyta</taxon>
        <taxon>Pelagophyceae</taxon>
        <taxon>Pelagomonadales</taxon>
        <taxon>Pelagomonadaceae</taxon>
        <taxon>Aureococcus</taxon>
    </lineage>
</organism>